<dbReference type="RefSeq" id="WP_017800514.1">
    <property type="nucleotide sequence ID" value="NZ_JAGGMQ010000001.1"/>
</dbReference>
<evidence type="ECO:0000256" key="1">
    <source>
        <dbReference type="ARBA" id="ARBA00004370"/>
    </source>
</evidence>
<dbReference type="InterPro" id="IPR045584">
    <property type="entry name" value="Pilin-like"/>
</dbReference>
<reference evidence="3 4" key="1">
    <citation type="submission" date="2021-03" db="EMBL/GenBank/DDBJ databases">
        <authorList>
            <person name="D'Agostino P."/>
            <person name="Huntemann M."/>
            <person name="Clum A."/>
            <person name="Spunde A."/>
            <person name="Palaniappan K."/>
            <person name="Ritter S."/>
            <person name="Mikhailova N."/>
            <person name="Chen I.-M."/>
            <person name="Stamatis D."/>
            <person name="Reddy T."/>
            <person name="O'Malley R."/>
            <person name="Daum C."/>
            <person name="Shapiro N."/>
            <person name="Ivanova N."/>
            <person name="Kyrpides N."/>
            <person name="Woyke T."/>
        </authorList>
    </citation>
    <scope>NUCLEOTIDE SEQUENCE [LARGE SCALE GENOMIC DNA]</scope>
    <source>
        <strain evidence="3 4">WS4403</strain>
    </source>
</reference>
<name>A0ABS4PAQ3_9GAMM</name>
<keyword evidence="2" id="KW-0472">Membrane</keyword>
<reference evidence="4" key="2">
    <citation type="submission" date="2023-07" db="EMBL/GenBank/DDBJ databases">
        <title>Genome mining of underrepresented organisms for secondary metabolites.</title>
        <authorList>
            <person name="D'Agostino P.M."/>
        </authorList>
    </citation>
    <scope>NUCLEOTIDE SEQUENCE [LARGE SCALE GENOMIC DNA]</scope>
    <source>
        <strain evidence="4">WS4403</strain>
    </source>
</reference>
<proteinExistence type="predicted"/>
<keyword evidence="2" id="KW-0812">Transmembrane</keyword>
<feature type="transmembrane region" description="Helical" evidence="2">
    <location>
        <begin position="12"/>
        <end position="30"/>
    </location>
</feature>
<dbReference type="Proteomes" id="UP001195624">
    <property type="component" value="Unassembled WGS sequence"/>
</dbReference>
<dbReference type="SUPFAM" id="SSF54523">
    <property type="entry name" value="Pili subunits"/>
    <property type="match status" value="1"/>
</dbReference>
<protein>
    <submittedName>
        <fullName evidence="3">Type II secretory pathway pseudopilin PulG</fullName>
    </submittedName>
</protein>
<evidence type="ECO:0000313" key="4">
    <source>
        <dbReference type="Proteomes" id="UP001195624"/>
    </source>
</evidence>
<dbReference type="EMBL" id="JAGGMQ010000001">
    <property type="protein sequence ID" value="MBP2169726.1"/>
    <property type="molecule type" value="Genomic_DNA"/>
</dbReference>
<comment type="subcellular location">
    <subcellularLocation>
        <location evidence="1">Membrane</location>
    </subcellularLocation>
</comment>
<evidence type="ECO:0000313" key="3">
    <source>
        <dbReference type="EMBL" id="MBP2169726.1"/>
    </source>
</evidence>
<comment type="caution">
    <text evidence="3">The sequence shown here is derived from an EMBL/GenBank/DDBJ whole genome shotgun (WGS) entry which is preliminary data.</text>
</comment>
<evidence type="ECO:0000256" key="2">
    <source>
        <dbReference type="SAM" id="Phobius"/>
    </source>
</evidence>
<accession>A0ABS4PAQ3</accession>
<keyword evidence="2" id="KW-1133">Transmembrane helix</keyword>
<keyword evidence="4" id="KW-1185">Reference proteome</keyword>
<gene>
    <name evidence="3" type="ORF">J2125_002918</name>
</gene>
<organism evidence="3 4">
    <name type="scientific">Winslowiella toletana</name>
    <dbReference type="NCBI Taxonomy" id="92490"/>
    <lineage>
        <taxon>Bacteria</taxon>
        <taxon>Pseudomonadati</taxon>
        <taxon>Pseudomonadota</taxon>
        <taxon>Gammaproteobacteria</taxon>
        <taxon>Enterobacterales</taxon>
        <taxon>Erwiniaceae</taxon>
        <taxon>Winslowiella</taxon>
    </lineage>
</organism>
<sequence>MPTGNRQAGFSYLLLLAWLSMLSLLLLRSYDHRQTQWRQDREEQLLFAGDQIRQAIRLYRENPAGNKCYPTAFHQLISDTRGNRAQHLLRQIYIDPFSQKREWGMIYDEKQRWIGVYSQGSGRPLKQQGFSEPYIHFKQAASYAEWQFKVEEDPAAPLPERCTR</sequence>